<protein>
    <submittedName>
        <fullName evidence="2">Uncharacterized protein</fullName>
    </submittedName>
</protein>
<feature type="region of interest" description="Disordered" evidence="1">
    <location>
        <begin position="130"/>
        <end position="151"/>
    </location>
</feature>
<sequence>MTFLAQDKPRCSLPARQDMEAALERERSRTCNAMLASSTETSLTFNDQAGAAPTHIRESSAEDLKLRTETSTGLPIHARGSANWWLRRADNAAQAQNNRELQDTCIFALQQSGGRLRRLVKKLDLEDGNVKKGQHKEQHEEDQEEPAEFDDTASYASWQSWRSAECSRSGSFRLSRSASEASCHSTASGAFMQELLASSGDDQSLGSCPPSRDWGTCIFAADTDAGTCSTHRRVKPLVQPQQRCAASSQIQKSESNASWTSFAELPQDTSPLSQASCNSSASAAAMNELLAKSGEEPRRYKMVKPMKPMVKPLAPTVPTVPSTICEPTDEGAGDEKNVSKSFKAAPSLAEQREQRDELVAVLPCSKGAKALNQPRSIVNLHSRLPASCRNFFGQSGVH</sequence>
<dbReference type="EMBL" id="CAJNDS010002662">
    <property type="protein sequence ID" value="CAE7559315.1"/>
    <property type="molecule type" value="Genomic_DNA"/>
</dbReference>
<evidence type="ECO:0000313" key="3">
    <source>
        <dbReference type="Proteomes" id="UP000604046"/>
    </source>
</evidence>
<gene>
    <name evidence="2" type="ORF">SNAT2548_LOCUS31507</name>
</gene>
<evidence type="ECO:0000256" key="1">
    <source>
        <dbReference type="SAM" id="MobiDB-lite"/>
    </source>
</evidence>
<proteinExistence type="predicted"/>
<name>A0A812UAS7_9DINO</name>
<dbReference type="AlphaFoldDB" id="A0A812UAS7"/>
<evidence type="ECO:0000313" key="2">
    <source>
        <dbReference type="EMBL" id="CAE7559315.1"/>
    </source>
</evidence>
<reference evidence="2" key="1">
    <citation type="submission" date="2021-02" db="EMBL/GenBank/DDBJ databases">
        <authorList>
            <person name="Dougan E. K."/>
            <person name="Rhodes N."/>
            <person name="Thang M."/>
            <person name="Chan C."/>
        </authorList>
    </citation>
    <scope>NUCLEOTIDE SEQUENCE</scope>
</reference>
<dbReference type="Proteomes" id="UP000604046">
    <property type="component" value="Unassembled WGS sequence"/>
</dbReference>
<comment type="caution">
    <text evidence="2">The sequence shown here is derived from an EMBL/GenBank/DDBJ whole genome shotgun (WGS) entry which is preliminary data.</text>
</comment>
<keyword evidence="3" id="KW-1185">Reference proteome</keyword>
<feature type="compositionally biased region" description="Acidic residues" evidence="1">
    <location>
        <begin position="140"/>
        <end position="151"/>
    </location>
</feature>
<feature type="compositionally biased region" description="Basic and acidic residues" evidence="1">
    <location>
        <begin position="130"/>
        <end position="139"/>
    </location>
</feature>
<organism evidence="2 3">
    <name type="scientific">Symbiodinium natans</name>
    <dbReference type="NCBI Taxonomy" id="878477"/>
    <lineage>
        <taxon>Eukaryota</taxon>
        <taxon>Sar</taxon>
        <taxon>Alveolata</taxon>
        <taxon>Dinophyceae</taxon>
        <taxon>Suessiales</taxon>
        <taxon>Symbiodiniaceae</taxon>
        <taxon>Symbiodinium</taxon>
    </lineage>
</organism>
<accession>A0A812UAS7</accession>